<keyword evidence="3" id="KW-1185">Reference proteome</keyword>
<dbReference type="OrthoDB" id="416353at2759"/>
<sequence>MNPARVISSFSPSSLSSSSLSYGLSSDFSSSSLRCLSLFSVYFSYSFPCRSVTTHSSALGRPFHTLRLIVSESSFRCRSSSPFPCVKDHAFLDNAVSRESGAGRSYVHTASRQQTKDTSKPDAKKEKEEKDSSLFSSRYANLRKEDRDKLIAQKMMAGGKKRSEGNPIIPWEEFRSEDLDTPLREFQVHAREMETRKAKRLREQEREKPAFLRRRIFKAKRLTQGAEDDHDTEQHITAANFSEETHMLSLVEDLHKAELYCQTTDKLSRQWSTPGGVAKGILGDQFFDVMASALREDLQDQSRPVLVNELTDFENPYMMKREALKRILLHSCTRNCLDESLVDQFLDRRPELVKLRSEARLPPEAIEPLAAFVGVTRFSFDRRRRLEQKLEAVKQLLDHLPGQSEQQGKHDENTGTRPPLDDEAIEEVLRVLPENYPSDELHPAHPFRNHFGFESSVPVGVVGSISMGRGQKKLERELGQLRYPTLQRVAHSLPKDPKYRESVAHAIKILERSRGWDFESKIKAVNSLVEVWNNLAPGKTYERILEHAFPVFRGRGTVKKTRPRSVVFNKGLKYIRSLTTQKPLYVRLKGK</sequence>
<feature type="region of interest" description="Disordered" evidence="1">
    <location>
        <begin position="399"/>
        <end position="420"/>
    </location>
</feature>
<proteinExistence type="predicted"/>
<gene>
    <name evidence="2" type="ORF">CSUI_010324</name>
</gene>
<reference evidence="2 3" key="1">
    <citation type="journal article" date="2017" name="Int. J. Parasitol.">
        <title>The genome of the protozoan parasite Cystoisospora suis and a reverse vaccinology approach to identify vaccine candidates.</title>
        <authorList>
            <person name="Palmieri N."/>
            <person name="Shrestha A."/>
            <person name="Ruttkowski B."/>
            <person name="Beck T."/>
            <person name="Vogl C."/>
            <person name="Tomley F."/>
            <person name="Blake D.P."/>
            <person name="Joachim A."/>
        </authorList>
    </citation>
    <scope>NUCLEOTIDE SEQUENCE [LARGE SCALE GENOMIC DNA]</scope>
    <source>
        <strain evidence="2 3">Wien I</strain>
    </source>
</reference>
<feature type="compositionally biased region" description="Basic and acidic residues" evidence="1">
    <location>
        <begin position="114"/>
        <end position="132"/>
    </location>
</feature>
<dbReference type="GeneID" id="94433640"/>
<protein>
    <submittedName>
        <fullName evidence="2">Dna double-strand break repair rad50 atpase</fullName>
    </submittedName>
</protein>
<dbReference type="VEuPathDB" id="ToxoDB:CSUI_010324"/>
<accession>A0A2C6KHJ2</accession>
<feature type="region of interest" description="Disordered" evidence="1">
    <location>
        <begin position="102"/>
        <end position="138"/>
    </location>
</feature>
<name>A0A2C6KHJ2_9APIC</name>
<comment type="caution">
    <text evidence="2">The sequence shown here is derived from an EMBL/GenBank/DDBJ whole genome shotgun (WGS) entry which is preliminary data.</text>
</comment>
<evidence type="ECO:0000256" key="1">
    <source>
        <dbReference type="SAM" id="MobiDB-lite"/>
    </source>
</evidence>
<evidence type="ECO:0000313" key="2">
    <source>
        <dbReference type="EMBL" id="PHJ15863.1"/>
    </source>
</evidence>
<organism evidence="2 3">
    <name type="scientific">Cystoisospora suis</name>
    <dbReference type="NCBI Taxonomy" id="483139"/>
    <lineage>
        <taxon>Eukaryota</taxon>
        <taxon>Sar</taxon>
        <taxon>Alveolata</taxon>
        <taxon>Apicomplexa</taxon>
        <taxon>Conoidasida</taxon>
        <taxon>Coccidia</taxon>
        <taxon>Eucoccidiorida</taxon>
        <taxon>Eimeriorina</taxon>
        <taxon>Sarcocystidae</taxon>
        <taxon>Cystoisospora</taxon>
    </lineage>
</organism>
<dbReference type="EMBL" id="MIGC01007134">
    <property type="protein sequence ID" value="PHJ15863.1"/>
    <property type="molecule type" value="Genomic_DNA"/>
</dbReference>
<evidence type="ECO:0000313" key="3">
    <source>
        <dbReference type="Proteomes" id="UP000221165"/>
    </source>
</evidence>
<dbReference type="RefSeq" id="XP_067917595.1">
    <property type="nucleotide sequence ID" value="XM_068070429.1"/>
</dbReference>
<dbReference type="AlphaFoldDB" id="A0A2C6KHJ2"/>
<dbReference type="Proteomes" id="UP000221165">
    <property type="component" value="Unassembled WGS sequence"/>
</dbReference>